<dbReference type="PANTHER" id="PTHR42685:SF19">
    <property type="entry name" value="POSSIBLE OXIDOREDUCTASE"/>
    <property type="match status" value="1"/>
</dbReference>
<dbReference type="InterPro" id="IPR036188">
    <property type="entry name" value="FAD/NAD-bd_sf"/>
</dbReference>
<dbReference type="Proteomes" id="UP000004550">
    <property type="component" value="Plasmid pSRL1"/>
</dbReference>
<dbReference type="PRINTS" id="PR00469">
    <property type="entry name" value="PNDRDTASEII"/>
</dbReference>
<dbReference type="GO" id="GO:0071949">
    <property type="term" value="F:FAD binding"/>
    <property type="evidence" value="ECO:0007669"/>
    <property type="project" value="InterPro"/>
</dbReference>
<feature type="domain" description="FAD-binding" evidence="1">
    <location>
        <begin position="6"/>
        <end position="122"/>
    </location>
</feature>
<dbReference type="PANTHER" id="PTHR42685">
    <property type="entry name" value="GERANYLGERANYL DIPHOSPHATE REDUCTASE"/>
    <property type="match status" value="1"/>
</dbReference>
<reference evidence="2 3" key="1">
    <citation type="journal article" date="2012" name="J. Bacteriol.">
        <title>Genome sequence of Sphingobium indicum B90A, a hexachlorocyclohexane-degrading bacterium.</title>
        <authorList>
            <person name="Anand S."/>
            <person name="Sangwan N."/>
            <person name="Lata P."/>
            <person name="Kaur J."/>
            <person name="Dua A."/>
            <person name="Singh A.K."/>
            <person name="Verma M."/>
            <person name="Kaur J."/>
            <person name="Khurana J.P."/>
            <person name="Khurana P."/>
            <person name="Mathur S."/>
            <person name="Lal R."/>
        </authorList>
    </citation>
    <scope>NUCLEOTIDE SEQUENCE [LARGE SCALE GENOMIC DNA]</scope>
    <source>
        <strain evidence="3">DSM 16412 / CCM 7286 / MTCC 6364 / B90A</strain>
        <plasmid evidence="2">pSRL1</plasmid>
    </source>
</reference>
<dbReference type="Gene3D" id="3.50.50.60">
    <property type="entry name" value="FAD/NAD(P)-binding domain"/>
    <property type="match status" value="1"/>
</dbReference>
<dbReference type="AlphaFoldDB" id="A0A1L5BUC3"/>
<dbReference type="KEGG" id="sinb:SIDU_17555"/>
<name>A0A1L5BUC3_SPHIB</name>
<dbReference type="Pfam" id="PF01494">
    <property type="entry name" value="FAD_binding_3"/>
    <property type="match status" value="1"/>
</dbReference>
<proteinExistence type="predicted"/>
<geneLocation type="plasmid" evidence="2 3">
    <name>pSRL1</name>
</geneLocation>
<evidence type="ECO:0000259" key="1">
    <source>
        <dbReference type="Pfam" id="PF01494"/>
    </source>
</evidence>
<dbReference type="InterPro" id="IPR002938">
    <property type="entry name" value="FAD-bd"/>
</dbReference>
<dbReference type="InterPro" id="IPR050407">
    <property type="entry name" value="Geranylgeranyl_reductase"/>
</dbReference>
<gene>
    <name evidence="2" type="ORF">SIDU_17555</name>
</gene>
<organism evidence="2 3">
    <name type="scientific">Sphingobium indicum (strain DSM 16412 / CCM 7286 / MTCC 6364 / B90A)</name>
    <dbReference type="NCBI Taxonomy" id="861109"/>
    <lineage>
        <taxon>Bacteria</taxon>
        <taxon>Pseudomonadati</taxon>
        <taxon>Pseudomonadota</taxon>
        <taxon>Alphaproteobacteria</taxon>
        <taxon>Sphingomonadales</taxon>
        <taxon>Sphingomonadaceae</taxon>
        <taxon>Sphingobium</taxon>
    </lineage>
</organism>
<accession>A0A1L5BUC3</accession>
<evidence type="ECO:0000313" key="2">
    <source>
        <dbReference type="EMBL" id="APL96464.1"/>
    </source>
</evidence>
<evidence type="ECO:0000313" key="3">
    <source>
        <dbReference type="Proteomes" id="UP000004550"/>
    </source>
</evidence>
<dbReference type="PRINTS" id="PR00368">
    <property type="entry name" value="FADPNR"/>
</dbReference>
<dbReference type="EMBL" id="CP013071">
    <property type="protein sequence ID" value="APL96464.1"/>
    <property type="molecule type" value="Genomic_DNA"/>
</dbReference>
<sequence length="377" mass="38823">MKARLPALVVGGGPAGAAAAIALARAGTQVHLIDRQGGPHDGVCGGFLGWDALAALADLGVDAFALGARPIRRLRLVADGRRMELPLPHVAAGLSRRVLDEALIGRAAQAGAVVQRGRAVRAADPAARSIRFDDGGQLAGDALFLATGKHELRGLARDLTGRREPPCVGLRATLSGSADLAGVIEMHLFDGGYAGLLLQEDGAANLCLSVARDRLSDGVPAMMRAIMAQAPHLAERMGGKMPPSFDAIAGVPYGWRAAAGVPGIFRIGDQGAVIASLAGDGIAIALHSGTSAAQAYLRGGPQAAMGWQDQWRRRSRRPLAIAEALRHGAAGPWGRGLLMRLLGLMPGLGVQAALLTRISAPRTGGRKSAARSAHRPG</sequence>
<dbReference type="RefSeq" id="WP_073507205.1">
    <property type="nucleotide sequence ID" value="NZ_CP013071.1"/>
</dbReference>
<dbReference type="SUPFAM" id="SSF51905">
    <property type="entry name" value="FAD/NAD(P)-binding domain"/>
    <property type="match status" value="1"/>
</dbReference>
<protein>
    <submittedName>
        <fullName evidence="2">Oxidoreductase</fullName>
    </submittedName>
</protein>
<keyword evidence="2" id="KW-0614">Plasmid</keyword>